<dbReference type="AlphaFoldDB" id="A0A3M0CT84"/>
<sequence>METTSEIGKRLKAARENARYSRTQLAKVTGIPAKTIEKYEYGTTDPSVTRLLKMAQVLGTSAIDLIAGEDLSLDNDEPVIVKQLDQLDHMREDGLAKYWREFPALLASTEEKLAIISVPDLLDIAEDRGLVDLPTVQHIERLALEGADKPQALCKEIANRIVDTLYFGADLYAVERKELERLAKILGVQPEGTAIFFWGWSNDEELIGALRHKLRQDAWQTGEGSPHMPMQFPLNENDEVAV</sequence>
<dbReference type="GO" id="GO:0003700">
    <property type="term" value="F:DNA-binding transcription factor activity"/>
    <property type="evidence" value="ECO:0007669"/>
    <property type="project" value="TreeGrafter"/>
</dbReference>
<dbReference type="InterPro" id="IPR010982">
    <property type="entry name" value="Lambda_DNA-bd_dom_sf"/>
</dbReference>
<evidence type="ECO:0000313" key="5">
    <source>
        <dbReference type="Proteomes" id="UP000271227"/>
    </source>
</evidence>
<dbReference type="SUPFAM" id="SSF47413">
    <property type="entry name" value="lambda repressor-like DNA-binding domains"/>
    <property type="match status" value="1"/>
</dbReference>
<name>A0A3M0CT84_9PROT</name>
<reference evidence="4 5" key="1">
    <citation type="submission" date="2018-10" db="EMBL/GenBank/DDBJ databases">
        <title>Genomic Encyclopedia of Archaeal and Bacterial Type Strains, Phase II (KMG-II): from individual species to whole genera.</title>
        <authorList>
            <person name="Goeker M."/>
        </authorList>
    </citation>
    <scope>NUCLEOTIDE SEQUENCE [LARGE SCALE GENOMIC DNA]</scope>
    <source>
        <strain evidence="4 5">DSM 25217</strain>
    </source>
</reference>
<dbReference type="PROSITE" id="PS50943">
    <property type="entry name" value="HTH_CROC1"/>
    <property type="match status" value="1"/>
</dbReference>
<dbReference type="CDD" id="cd00093">
    <property type="entry name" value="HTH_XRE"/>
    <property type="match status" value="1"/>
</dbReference>
<organism evidence="4 5">
    <name type="scientific">Eilatimonas milleporae</name>
    <dbReference type="NCBI Taxonomy" id="911205"/>
    <lineage>
        <taxon>Bacteria</taxon>
        <taxon>Pseudomonadati</taxon>
        <taxon>Pseudomonadota</taxon>
        <taxon>Alphaproteobacteria</taxon>
        <taxon>Kordiimonadales</taxon>
        <taxon>Kordiimonadaceae</taxon>
        <taxon>Eilatimonas</taxon>
    </lineage>
</organism>
<protein>
    <submittedName>
        <fullName evidence="4">Helix-turn-helix protein</fullName>
    </submittedName>
</protein>
<feature type="region of interest" description="Disordered" evidence="2">
    <location>
        <begin position="220"/>
        <end position="242"/>
    </location>
</feature>
<comment type="caution">
    <text evidence="4">The sequence shown here is derived from an EMBL/GenBank/DDBJ whole genome shotgun (WGS) entry which is preliminary data.</text>
</comment>
<dbReference type="OrthoDB" id="2986852at2"/>
<evidence type="ECO:0000313" key="4">
    <source>
        <dbReference type="EMBL" id="RMB12145.1"/>
    </source>
</evidence>
<dbReference type="SMART" id="SM00530">
    <property type="entry name" value="HTH_XRE"/>
    <property type="match status" value="1"/>
</dbReference>
<dbReference type="RefSeq" id="WP_121937347.1">
    <property type="nucleotide sequence ID" value="NZ_REFR01000009.1"/>
</dbReference>
<evidence type="ECO:0000256" key="2">
    <source>
        <dbReference type="SAM" id="MobiDB-lite"/>
    </source>
</evidence>
<dbReference type="Proteomes" id="UP000271227">
    <property type="component" value="Unassembled WGS sequence"/>
</dbReference>
<dbReference type="InParanoid" id="A0A3M0CT84"/>
<dbReference type="EMBL" id="REFR01000009">
    <property type="protein sequence ID" value="RMB12145.1"/>
    <property type="molecule type" value="Genomic_DNA"/>
</dbReference>
<proteinExistence type="predicted"/>
<dbReference type="GO" id="GO:0003677">
    <property type="term" value="F:DNA binding"/>
    <property type="evidence" value="ECO:0007669"/>
    <property type="project" value="UniProtKB-KW"/>
</dbReference>
<dbReference type="Gene3D" id="1.10.260.40">
    <property type="entry name" value="lambda repressor-like DNA-binding domains"/>
    <property type="match status" value="1"/>
</dbReference>
<evidence type="ECO:0000259" key="3">
    <source>
        <dbReference type="PROSITE" id="PS50943"/>
    </source>
</evidence>
<evidence type="ECO:0000256" key="1">
    <source>
        <dbReference type="ARBA" id="ARBA00023125"/>
    </source>
</evidence>
<dbReference type="InterPro" id="IPR001387">
    <property type="entry name" value="Cro/C1-type_HTH"/>
</dbReference>
<keyword evidence="1" id="KW-0238">DNA-binding</keyword>
<dbReference type="GO" id="GO:0005829">
    <property type="term" value="C:cytosol"/>
    <property type="evidence" value="ECO:0007669"/>
    <property type="project" value="TreeGrafter"/>
</dbReference>
<gene>
    <name evidence="4" type="ORF">BXY39_0636</name>
</gene>
<dbReference type="PANTHER" id="PTHR46797:SF1">
    <property type="entry name" value="METHYLPHOSPHONATE SYNTHASE"/>
    <property type="match status" value="1"/>
</dbReference>
<dbReference type="PANTHER" id="PTHR46797">
    <property type="entry name" value="HTH-TYPE TRANSCRIPTIONAL REGULATOR"/>
    <property type="match status" value="1"/>
</dbReference>
<accession>A0A3M0CT84</accession>
<keyword evidence="5" id="KW-1185">Reference proteome</keyword>
<dbReference type="InterPro" id="IPR050807">
    <property type="entry name" value="TransReg_Diox_bact_type"/>
</dbReference>
<feature type="domain" description="HTH cro/C1-type" evidence="3">
    <location>
        <begin position="11"/>
        <end position="65"/>
    </location>
</feature>
<dbReference type="Pfam" id="PF01381">
    <property type="entry name" value="HTH_3"/>
    <property type="match status" value="1"/>
</dbReference>